<dbReference type="InterPro" id="IPR007168">
    <property type="entry name" value="Phageshock_PspC_N"/>
</dbReference>
<keyword evidence="4 6" id="KW-1133">Transmembrane helix</keyword>
<feature type="domain" description="Phage shock protein PspC N-terminal" evidence="7">
    <location>
        <begin position="5"/>
        <end position="62"/>
    </location>
</feature>
<keyword evidence="9" id="KW-1185">Reference proteome</keyword>
<dbReference type="RefSeq" id="WP_109675913.1">
    <property type="nucleotide sequence ID" value="NZ_QGDT01000009.1"/>
</dbReference>
<accession>A0A316B392</accession>
<reference evidence="8 9" key="1">
    <citation type="submission" date="2018-03" db="EMBL/GenBank/DDBJ databases">
        <title>Genomic Encyclopedia of Archaeal and Bacterial Type Strains, Phase II (KMG-II): from individual species to whole genera.</title>
        <authorList>
            <person name="Goeker M."/>
        </authorList>
    </citation>
    <scope>NUCLEOTIDE SEQUENCE [LARGE SCALE GENOMIC DNA]</scope>
    <source>
        <strain evidence="8 9">DSM 100346</strain>
    </source>
</reference>
<protein>
    <submittedName>
        <fullName evidence="8">Phage shock protein PspC (Stress-responsive transcriptional regulator)</fullName>
    </submittedName>
</protein>
<gene>
    <name evidence="8" type="ORF">CLV98_109136</name>
</gene>
<dbReference type="EMBL" id="QGDT01000009">
    <property type="protein sequence ID" value="PWJ57027.1"/>
    <property type="molecule type" value="Genomic_DNA"/>
</dbReference>
<dbReference type="PANTHER" id="PTHR33885">
    <property type="entry name" value="PHAGE SHOCK PROTEIN C"/>
    <property type="match status" value="1"/>
</dbReference>
<comment type="subcellular location">
    <subcellularLocation>
        <location evidence="1">Cell membrane</location>
        <topology evidence="1">Single-pass membrane protein</topology>
    </subcellularLocation>
</comment>
<evidence type="ECO:0000259" key="7">
    <source>
        <dbReference type="Pfam" id="PF04024"/>
    </source>
</evidence>
<dbReference type="InterPro" id="IPR052027">
    <property type="entry name" value="PspC"/>
</dbReference>
<name>A0A316B392_9BACT</name>
<evidence type="ECO:0000313" key="8">
    <source>
        <dbReference type="EMBL" id="PWJ57027.1"/>
    </source>
</evidence>
<keyword evidence="5 6" id="KW-0472">Membrane</keyword>
<feature type="transmembrane region" description="Helical" evidence="6">
    <location>
        <begin position="31"/>
        <end position="59"/>
    </location>
</feature>
<evidence type="ECO:0000313" key="9">
    <source>
        <dbReference type="Proteomes" id="UP000245880"/>
    </source>
</evidence>
<evidence type="ECO:0000256" key="6">
    <source>
        <dbReference type="SAM" id="Phobius"/>
    </source>
</evidence>
<evidence type="ECO:0000256" key="5">
    <source>
        <dbReference type="ARBA" id="ARBA00023136"/>
    </source>
</evidence>
<dbReference type="Proteomes" id="UP000245880">
    <property type="component" value="Unassembled WGS sequence"/>
</dbReference>
<proteinExistence type="predicted"/>
<dbReference type="OrthoDB" id="5772680at2"/>
<evidence type="ECO:0000256" key="3">
    <source>
        <dbReference type="ARBA" id="ARBA00022692"/>
    </source>
</evidence>
<evidence type="ECO:0000256" key="4">
    <source>
        <dbReference type="ARBA" id="ARBA00022989"/>
    </source>
</evidence>
<organism evidence="8 9">
    <name type="scientific">Dyadobacter jejuensis</name>
    <dbReference type="NCBI Taxonomy" id="1082580"/>
    <lineage>
        <taxon>Bacteria</taxon>
        <taxon>Pseudomonadati</taxon>
        <taxon>Bacteroidota</taxon>
        <taxon>Cytophagia</taxon>
        <taxon>Cytophagales</taxon>
        <taxon>Spirosomataceae</taxon>
        <taxon>Dyadobacter</taxon>
    </lineage>
</organism>
<dbReference type="Pfam" id="PF04024">
    <property type="entry name" value="PspC"/>
    <property type="match status" value="1"/>
</dbReference>
<dbReference type="PANTHER" id="PTHR33885:SF3">
    <property type="entry name" value="PHAGE SHOCK PROTEIN C"/>
    <property type="match status" value="1"/>
</dbReference>
<sequence length="78" mass="8744">MNNNKLYRNTHQKILGGVASGLADYFNIDTVFIRVLFVLGIFIPAPLPIVIVYIAFWILMPDIAKKPKELTEHTCGGI</sequence>
<keyword evidence="2" id="KW-1003">Cell membrane</keyword>
<dbReference type="GO" id="GO:0005886">
    <property type="term" value="C:plasma membrane"/>
    <property type="evidence" value="ECO:0007669"/>
    <property type="project" value="UniProtKB-SubCell"/>
</dbReference>
<dbReference type="AlphaFoldDB" id="A0A316B392"/>
<evidence type="ECO:0000256" key="2">
    <source>
        <dbReference type="ARBA" id="ARBA00022475"/>
    </source>
</evidence>
<evidence type="ECO:0000256" key="1">
    <source>
        <dbReference type="ARBA" id="ARBA00004162"/>
    </source>
</evidence>
<keyword evidence="3 6" id="KW-0812">Transmembrane</keyword>
<comment type="caution">
    <text evidence="8">The sequence shown here is derived from an EMBL/GenBank/DDBJ whole genome shotgun (WGS) entry which is preliminary data.</text>
</comment>